<keyword evidence="8" id="KW-1185">Reference proteome</keyword>
<evidence type="ECO:0000313" key="7">
    <source>
        <dbReference type="EMBL" id="QXM25114.1"/>
    </source>
</evidence>
<sequence>MILVGLGANLRMADGTPPAVTVLRAAAELADLPGMRGAALSRLWDSAPVPPSDQPRYVNAVLRLEGRAEPEALLSALQALESRFGRVRSAPNAARTLDLDLLDLDGLVRDQPPVLPHPRMHLRAFVLAPLAEVAPGWRHPASGLSVEALLAALPEPERAACRPLEPQPRLA</sequence>
<evidence type="ECO:0000259" key="6">
    <source>
        <dbReference type="Pfam" id="PF01288"/>
    </source>
</evidence>
<organism evidence="7 8">
    <name type="scientific">Elioraea tepida</name>
    <dbReference type="NCBI Taxonomy" id="2843330"/>
    <lineage>
        <taxon>Bacteria</taxon>
        <taxon>Pseudomonadati</taxon>
        <taxon>Pseudomonadota</taxon>
        <taxon>Alphaproteobacteria</taxon>
        <taxon>Acetobacterales</taxon>
        <taxon>Elioraeaceae</taxon>
        <taxon>Elioraea</taxon>
    </lineage>
</organism>
<dbReference type="PANTHER" id="PTHR43071">
    <property type="entry name" value="2-AMINO-4-HYDROXY-6-HYDROXYMETHYLDIHYDROPTERIDINE PYROPHOSPHOKINASE"/>
    <property type="match status" value="1"/>
</dbReference>
<dbReference type="AlphaFoldDB" id="A0A975U3V5"/>
<dbReference type="PANTHER" id="PTHR43071:SF1">
    <property type="entry name" value="2-AMINO-4-HYDROXY-6-HYDROXYMETHYLDIHYDROPTERIDINE PYROPHOSPHOKINASE"/>
    <property type="match status" value="1"/>
</dbReference>
<dbReference type="Pfam" id="PF01288">
    <property type="entry name" value="HPPK"/>
    <property type="match status" value="1"/>
</dbReference>
<gene>
    <name evidence="7" type="primary">folK</name>
    <name evidence="7" type="ORF">KO353_02350</name>
</gene>
<dbReference type="EMBL" id="CP076448">
    <property type="protein sequence ID" value="QXM25114.1"/>
    <property type="molecule type" value="Genomic_DNA"/>
</dbReference>
<dbReference type="InterPro" id="IPR000550">
    <property type="entry name" value="Hppk"/>
</dbReference>
<comment type="function">
    <text evidence="3">Catalyzes the transfer of pyrophosphate from adenosine triphosphate (ATP) to 6-hydroxymethyl-7,8-dihydropterin, an enzymatic step in folate biosynthesis pathway.</text>
</comment>
<name>A0A975U3V5_9PROT</name>
<proteinExistence type="inferred from homology"/>
<evidence type="ECO:0000313" key="8">
    <source>
        <dbReference type="Proteomes" id="UP000694001"/>
    </source>
</evidence>
<evidence type="ECO:0000256" key="2">
    <source>
        <dbReference type="ARBA" id="ARBA00016218"/>
    </source>
</evidence>
<dbReference type="GO" id="GO:0009396">
    <property type="term" value="P:folic acid-containing compound biosynthetic process"/>
    <property type="evidence" value="ECO:0007669"/>
    <property type="project" value="InterPro"/>
</dbReference>
<protein>
    <recommendedName>
        <fullName evidence="2">2-amino-4-hydroxy-6-hydroxymethyldihydropteridine pyrophosphokinase</fullName>
    </recommendedName>
    <alternativeName>
        <fullName evidence="4">6-hydroxymethyl-7,8-dihydropterin pyrophosphokinase</fullName>
    </alternativeName>
    <alternativeName>
        <fullName evidence="5">7,8-dihydro-6-hydroxymethylpterin-pyrophosphokinase</fullName>
    </alternativeName>
</protein>
<reference evidence="7" key="1">
    <citation type="submission" date="2021-06" db="EMBL/GenBank/DDBJ databases">
        <title>Elioraea tepida, sp. nov., a moderately thermophilic aerobic anoxygenic phototrophic bacterium isolated from an alkaline siliceous hot spring mat community in Yellowstone National Park, WY, USA.</title>
        <authorList>
            <person name="Saini M.K."/>
            <person name="Yoshida S."/>
            <person name="Sebastian A."/>
            <person name="Hirose S."/>
            <person name="Hara E."/>
            <person name="Tamaki H."/>
            <person name="Soulier N.T."/>
            <person name="Albert I."/>
            <person name="Hanada S."/>
            <person name="Bryant D.A."/>
            <person name="Tank M."/>
        </authorList>
    </citation>
    <scope>NUCLEOTIDE SEQUENCE</scope>
    <source>
        <strain evidence="7">MS-P2</strain>
    </source>
</reference>
<evidence type="ECO:0000256" key="5">
    <source>
        <dbReference type="ARBA" id="ARBA00033413"/>
    </source>
</evidence>
<dbReference type="NCBIfam" id="TIGR01498">
    <property type="entry name" value="folK"/>
    <property type="match status" value="1"/>
</dbReference>
<dbReference type="Proteomes" id="UP000694001">
    <property type="component" value="Chromosome"/>
</dbReference>
<evidence type="ECO:0000256" key="3">
    <source>
        <dbReference type="ARBA" id="ARBA00029409"/>
    </source>
</evidence>
<dbReference type="CDD" id="cd00483">
    <property type="entry name" value="HPPK"/>
    <property type="match status" value="1"/>
</dbReference>
<dbReference type="GO" id="GO:0003848">
    <property type="term" value="F:2-amino-4-hydroxy-6-hydroxymethyldihydropteridine diphosphokinase activity"/>
    <property type="evidence" value="ECO:0007669"/>
    <property type="project" value="InterPro"/>
</dbReference>
<evidence type="ECO:0000256" key="1">
    <source>
        <dbReference type="ARBA" id="ARBA00005810"/>
    </source>
</evidence>
<comment type="similarity">
    <text evidence="1">Belongs to the HPPK family.</text>
</comment>
<dbReference type="RefSeq" id="WP_218286170.1">
    <property type="nucleotide sequence ID" value="NZ_CP076448.1"/>
</dbReference>
<evidence type="ECO:0000256" key="4">
    <source>
        <dbReference type="ARBA" id="ARBA00029766"/>
    </source>
</evidence>
<keyword evidence="7" id="KW-0808">Transferase</keyword>
<feature type="domain" description="7,8-dihydro-6-hydroxymethylpterin-pyrophosphokinase" evidence="6">
    <location>
        <begin position="4"/>
        <end position="135"/>
    </location>
</feature>
<dbReference type="KEGG" id="elio:KO353_02350"/>
<accession>A0A975U3V5</accession>